<evidence type="ECO:0000313" key="12">
    <source>
        <dbReference type="Proteomes" id="UP000570514"/>
    </source>
</evidence>
<keyword evidence="6 9" id="KW-0472">Membrane</keyword>
<gene>
    <name evidence="11" type="ORF">FHS83_000419</name>
</gene>
<evidence type="ECO:0000256" key="2">
    <source>
        <dbReference type="ARBA" id="ARBA00007613"/>
    </source>
</evidence>
<evidence type="ECO:0000256" key="9">
    <source>
        <dbReference type="RuleBase" id="RU362097"/>
    </source>
</evidence>
<proteinExistence type="inferred from homology"/>
<evidence type="ECO:0000256" key="8">
    <source>
        <dbReference type="ARBA" id="ARBA00023288"/>
    </source>
</evidence>
<evidence type="ECO:0000256" key="6">
    <source>
        <dbReference type="ARBA" id="ARBA00023136"/>
    </source>
</evidence>
<dbReference type="GO" id="GO:0015562">
    <property type="term" value="F:efflux transmembrane transporter activity"/>
    <property type="evidence" value="ECO:0007669"/>
    <property type="project" value="InterPro"/>
</dbReference>
<dbReference type="PANTHER" id="PTHR30203:SF20">
    <property type="entry name" value="MULTIDRUG RESISTANCE OUTER MEMBRANE PROTEIN MDTP-RELATED"/>
    <property type="match status" value="1"/>
</dbReference>
<dbReference type="RefSeq" id="WP_167080404.1">
    <property type="nucleotide sequence ID" value="NZ_BAAADC010000001.1"/>
</dbReference>
<name>A0A846MVA0_9PROT</name>
<evidence type="ECO:0000313" key="11">
    <source>
        <dbReference type="EMBL" id="NIK87101.1"/>
    </source>
</evidence>
<keyword evidence="4 9" id="KW-0812">Transmembrane</keyword>
<keyword evidence="3 9" id="KW-1134">Transmembrane beta strand</keyword>
<evidence type="ECO:0000256" key="1">
    <source>
        <dbReference type="ARBA" id="ARBA00004370"/>
    </source>
</evidence>
<sequence length="487" mass="52525">MTAETQSPPFPPRSAKFLKGTVCALALVALAGCAPDLGPMAAPDDSSTLETSKSFAAPTIAWPSEDWWTAYNDPQLNTLVNDALQGSPDLKIAAARLKQAAAMGDVAEADLYPTISADASAKETEQSKNQGFPKSFKPLMPSGWHHSGSVTASISYELDFFGKNRANFAAALSDVQAAKADEAAARLSLSTGVVQAYAQLMQLFADKKTAERALQIREQSASLVEQRWKAQLDDESSYSQAQAQLKNARLQVKEMDRLIALTRNQIAALLGKGPDRGLSIQPTDKAYLGSVGLPEKLSADLIGRRPDIVAARYNVEAKSSRIDAANANFYPDINLVGTYGLQTFDLKYLAQASSEMGSFGPAIHLPIFDYGRNTGIYRGARAQYDEAVALYDKTLVTALRDVADAYGNRKSLDGELADARGAEKDAANSYRLVKARYTSGLVRYIDVLTVENQLLQAQRAVTDLDSQAFIYDVALVRALGGGYAAKR</sequence>
<comment type="subcellular location">
    <subcellularLocation>
        <location evidence="9">Cell membrane</location>
        <topology evidence="9">Lipid-anchor</topology>
    </subcellularLocation>
    <subcellularLocation>
        <location evidence="1">Membrane</location>
    </subcellularLocation>
</comment>
<evidence type="ECO:0000256" key="3">
    <source>
        <dbReference type="ARBA" id="ARBA00022452"/>
    </source>
</evidence>
<dbReference type="Gene3D" id="1.20.1600.10">
    <property type="entry name" value="Outer membrane efflux proteins (OEP)"/>
    <property type="match status" value="1"/>
</dbReference>
<dbReference type="GO" id="GO:0005886">
    <property type="term" value="C:plasma membrane"/>
    <property type="evidence" value="ECO:0007669"/>
    <property type="project" value="UniProtKB-SubCell"/>
</dbReference>
<evidence type="ECO:0000256" key="7">
    <source>
        <dbReference type="ARBA" id="ARBA00023139"/>
    </source>
</evidence>
<evidence type="ECO:0000256" key="4">
    <source>
        <dbReference type="ARBA" id="ARBA00022692"/>
    </source>
</evidence>
<dbReference type="Pfam" id="PF02321">
    <property type="entry name" value="OEP"/>
    <property type="match status" value="2"/>
</dbReference>
<keyword evidence="5" id="KW-0732">Signal</keyword>
<dbReference type="PANTHER" id="PTHR30203">
    <property type="entry name" value="OUTER MEMBRANE CATION EFFLUX PROTEIN"/>
    <property type="match status" value="1"/>
</dbReference>
<evidence type="ECO:0000256" key="5">
    <source>
        <dbReference type="ARBA" id="ARBA00022729"/>
    </source>
</evidence>
<dbReference type="InterPro" id="IPR003423">
    <property type="entry name" value="OMP_efflux"/>
</dbReference>
<dbReference type="AlphaFoldDB" id="A0A846MVA0"/>
<feature type="coiled-coil region" evidence="10">
    <location>
        <begin position="238"/>
        <end position="265"/>
    </location>
</feature>
<dbReference type="Gene3D" id="2.20.200.10">
    <property type="entry name" value="Outer membrane efflux proteins (OEP)"/>
    <property type="match status" value="1"/>
</dbReference>
<dbReference type="NCBIfam" id="TIGR01845">
    <property type="entry name" value="outer_NodT"/>
    <property type="match status" value="1"/>
</dbReference>
<dbReference type="EMBL" id="JAASRM010000001">
    <property type="protein sequence ID" value="NIK87101.1"/>
    <property type="molecule type" value="Genomic_DNA"/>
</dbReference>
<comment type="similarity">
    <text evidence="2 9">Belongs to the outer membrane factor (OMF) (TC 1.B.17) family.</text>
</comment>
<accession>A0A846MVA0</accession>
<comment type="caution">
    <text evidence="11">The sequence shown here is derived from an EMBL/GenBank/DDBJ whole genome shotgun (WGS) entry which is preliminary data.</text>
</comment>
<organism evidence="11 12">
    <name type="scientific">Rhizomicrobium palustre</name>
    <dbReference type="NCBI Taxonomy" id="189966"/>
    <lineage>
        <taxon>Bacteria</taxon>
        <taxon>Pseudomonadati</taxon>
        <taxon>Pseudomonadota</taxon>
        <taxon>Alphaproteobacteria</taxon>
        <taxon>Micropepsales</taxon>
        <taxon>Micropepsaceae</taxon>
        <taxon>Rhizomicrobium</taxon>
    </lineage>
</organism>
<keyword evidence="10" id="KW-0175">Coiled coil</keyword>
<dbReference type="InterPro" id="IPR010131">
    <property type="entry name" value="MdtP/NodT-like"/>
</dbReference>
<keyword evidence="7 9" id="KW-0564">Palmitate</keyword>
<dbReference type="Proteomes" id="UP000570514">
    <property type="component" value="Unassembled WGS sequence"/>
</dbReference>
<protein>
    <submittedName>
        <fullName evidence="11">NodT family efflux transporter outer membrane factor (OMF) lipoprotein</fullName>
    </submittedName>
</protein>
<dbReference type="SUPFAM" id="SSF56954">
    <property type="entry name" value="Outer membrane efflux proteins (OEP)"/>
    <property type="match status" value="1"/>
</dbReference>
<evidence type="ECO:0000256" key="10">
    <source>
        <dbReference type="SAM" id="Coils"/>
    </source>
</evidence>
<keyword evidence="8 9" id="KW-0449">Lipoprotein</keyword>
<reference evidence="11 12" key="1">
    <citation type="submission" date="2020-03" db="EMBL/GenBank/DDBJ databases">
        <title>Genomic Encyclopedia of Type Strains, Phase IV (KMG-IV): sequencing the most valuable type-strain genomes for metagenomic binning, comparative biology and taxonomic classification.</title>
        <authorList>
            <person name="Goeker M."/>
        </authorList>
    </citation>
    <scope>NUCLEOTIDE SEQUENCE [LARGE SCALE GENOMIC DNA]</scope>
    <source>
        <strain evidence="11 12">DSM 19867</strain>
    </source>
</reference>
<keyword evidence="12" id="KW-1185">Reference proteome</keyword>